<dbReference type="EMBL" id="ML121561">
    <property type="protein sequence ID" value="RPB21223.1"/>
    <property type="molecule type" value="Genomic_DNA"/>
</dbReference>
<dbReference type="Proteomes" id="UP000267821">
    <property type="component" value="Unassembled WGS sequence"/>
</dbReference>
<evidence type="ECO:0000313" key="3">
    <source>
        <dbReference type="Proteomes" id="UP000267821"/>
    </source>
</evidence>
<name>A0A3N4LEB9_9PEZI</name>
<evidence type="ECO:0000313" key="2">
    <source>
        <dbReference type="EMBL" id="RPB21223.1"/>
    </source>
</evidence>
<keyword evidence="3" id="KW-1185">Reference proteome</keyword>
<gene>
    <name evidence="2" type="ORF">L211DRAFT_851593</name>
</gene>
<reference evidence="2 3" key="1">
    <citation type="journal article" date="2018" name="Nat. Ecol. Evol.">
        <title>Pezizomycetes genomes reveal the molecular basis of ectomycorrhizal truffle lifestyle.</title>
        <authorList>
            <person name="Murat C."/>
            <person name="Payen T."/>
            <person name="Noel B."/>
            <person name="Kuo A."/>
            <person name="Morin E."/>
            <person name="Chen J."/>
            <person name="Kohler A."/>
            <person name="Krizsan K."/>
            <person name="Balestrini R."/>
            <person name="Da Silva C."/>
            <person name="Montanini B."/>
            <person name="Hainaut M."/>
            <person name="Levati E."/>
            <person name="Barry K.W."/>
            <person name="Belfiori B."/>
            <person name="Cichocki N."/>
            <person name="Clum A."/>
            <person name="Dockter R.B."/>
            <person name="Fauchery L."/>
            <person name="Guy J."/>
            <person name="Iotti M."/>
            <person name="Le Tacon F."/>
            <person name="Lindquist E.A."/>
            <person name="Lipzen A."/>
            <person name="Malagnac F."/>
            <person name="Mello A."/>
            <person name="Molinier V."/>
            <person name="Miyauchi S."/>
            <person name="Poulain J."/>
            <person name="Riccioni C."/>
            <person name="Rubini A."/>
            <person name="Sitrit Y."/>
            <person name="Splivallo R."/>
            <person name="Traeger S."/>
            <person name="Wang M."/>
            <person name="Zifcakova L."/>
            <person name="Wipf D."/>
            <person name="Zambonelli A."/>
            <person name="Paolocci F."/>
            <person name="Nowrousian M."/>
            <person name="Ottonello S."/>
            <person name="Baldrian P."/>
            <person name="Spatafora J.W."/>
            <person name="Henrissat B."/>
            <person name="Nagy L.G."/>
            <person name="Aury J.M."/>
            <person name="Wincker P."/>
            <person name="Grigoriev I.V."/>
            <person name="Bonfante P."/>
            <person name="Martin F.M."/>
        </authorList>
    </citation>
    <scope>NUCLEOTIDE SEQUENCE [LARGE SCALE GENOMIC DNA]</scope>
    <source>
        <strain evidence="2 3">ATCC MYA-4762</strain>
    </source>
</reference>
<sequence length="226" mass="26166">MQRLIQTKIHESINLLHALYWGVDAWKTGVKTSSLEHCFVASQVKIHGPFLPGIDLEIDMPEVEEEILECIHVVHLGHSFRDLNYSINLFLPLLKLLKIRSLILKMHSWQPIFLLRPMNQKPKLHYLLLWLHPMQLYHAALSCIESLLLFSLQGDPSVNTTALQDALKREKKRIEILEMERRRQHVQRRITDFLGPSGASSSSSCCLSMICMHVYYLWCHSAAFST</sequence>
<accession>A0A3N4LEB9</accession>
<keyword evidence="1" id="KW-0175">Coiled coil</keyword>
<proteinExistence type="predicted"/>
<feature type="coiled-coil region" evidence="1">
    <location>
        <begin position="160"/>
        <end position="189"/>
    </location>
</feature>
<organism evidence="2 3">
    <name type="scientific">Terfezia boudieri ATCC MYA-4762</name>
    <dbReference type="NCBI Taxonomy" id="1051890"/>
    <lineage>
        <taxon>Eukaryota</taxon>
        <taxon>Fungi</taxon>
        <taxon>Dikarya</taxon>
        <taxon>Ascomycota</taxon>
        <taxon>Pezizomycotina</taxon>
        <taxon>Pezizomycetes</taxon>
        <taxon>Pezizales</taxon>
        <taxon>Pezizaceae</taxon>
        <taxon>Terfezia</taxon>
    </lineage>
</organism>
<protein>
    <submittedName>
        <fullName evidence="2">Uncharacterized protein</fullName>
    </submittedName>
</protein>
<dbReference type="AlphaFoldDB" id="A0A3N4LEB9"/>
<dbReference type="InParanoid" id="A0A3N4LEB9"/>
<evidence type="ECO:0000256" key="1">
    <source>
        <dbReference type="SAM" id="Coils"/>
    </source>
</evidence>